<dbReference type="EMBL" id="CAUJNA010003428">
    <property type="protein sequence ID" value="CAJ1401730.1"/>
    <property type="molecule type" value="Genomic_DNA"/>
</dbReference>
<reference evidence="1" key="1">
    <citation type="submission" date="2023-08" db="EMBL/GenBank/DDBJ databases">
        <authorList>
            <person name="Chen Y."/>
            <person name="Shah S."/>
            <person name="Dougan E. K."/>
            <person name="Thang M."/>
            <person name="Chan C."/>
        </authorList>
    </citation>
    <scope>NUCLEOTIDE SEQUENCE</scope>
</reference>
<protein>
    <submittedName>
        <fullName evidence="1">Uncharacterized protein</fullName>
    </submittedName>
</protein>
<organism evidence="1 2">
    <name type="scientific">Effrenium voratum</name>
    <dbReference type="NCBI Taxonomy" id="2562239"/>
    <lineage>
        <taxon>Eukaryota</taxon>
        <taxon>Sar</taxon>
        <taxon>Alveolata</taxon>
        <taxon>Dinophyceae</taxon>
        <taxon>Suessiales</taxon>
        <taxon>Symbiodiniaceae</taxon>
        <taxon>Effrenium</taxon>
    </lineage>
</organism>
<gene>
    <name evidence="1" type="ORF">EVOR1521_LOCUS24822</name>
</gene>
<keyword evidence="2" id="KW-1185">Reference proteome</keyword>
<name>A0AA36JAL0_9DINO</name>
<sequence length="141" mass="15937">MASGKPDRDCLYGMYRMMEERGAEGIFEFWMDGDYPVYIRRWQLCRPSDDVEPPTEYKVEFIPEHFKIVELDITEGEELSVLCRGVGGAELAHLRLPPSAAFMELERQLQEAMPPLGLSEALSLVDAKTGARRALISAVDL</sequence>
<proteinExistence type="predicted"/>
<accession>A0AA36JAL0</accession>
<comment type="caution">
    <text evidence="1">The sequence shown here is derived from an EMBL/GenBank/DDBJ whole genome shotgun (WGS) entry which is preliminary data.</text>
</comment>
<dbReference type="AlphaFoldDB" id="A0AA36JAL0"/>
<evidence type="ECO:0000313" key="2">
    <source>
        <dbReference type="Proteomes" id="UP001178507"/>
    </source>
</evidence>
<evidence type="ECO:0000313" key="1">
    <source>
        <dbReference type="EMBL" id="CAJ1401730.1"/>
    </source>
</evidence>
<dbReference type="Proteomes" id="UP001178507">
    <property type="component" value="Unassembled WGS sequence"/>
</dbReference>